<sequence>MMVEGAQEDRPAQFRCSPPSEQAAGSRTLHPDRCLQDSTGFRSREPWVQARRALGVARAVRRPRRRLQAPPAPRVVFAVLCAAHDARMGGCRHPLPSAVAIHGFIGHVNPAPSMALKTLRTTSGYIVFTVRASGIRFIYRAVGSRETLSPCSRPCPGGSSVRASLPGRPPSARTGRGEQGRARAAAMAEESRRRRASLPGRPPSARTGCGEQGRARAAAAALAPRPCPGGRSVRAGGRPSLPLPPGGGASLVELAAELRAPVLGPAMARRWMPISSPSHSSLLLLSLSLSRRPCRGGGGPPARRRPWRASAPPAGFARGGHGGGVEAAAGLPPRPATLRSRRPRRAGPGARGGRGPCSLRLRRPRRAGPGARGGRGPCSLRLRRPRRAGPGARRSATAGRSSSATAARSGIGNGGPERLDSGARGRARAAAQRCGGRALHCGVRHRSVRKLNGNGM</sequence>
<comment type="caution">
    <text evidence="2">The sequence shown here is derived from an EMBL/GenBank/DDBJ whole genome shotgun (WGS) entry which is preliminary data.</text>
</comment>
<accession>A0A8T0SDL5</accession>
<feature type="region of interest" description="Disordered" evidence="1">
    <location>
        <begin position="293"/>
        <end position="426"/>
    </location>
</feature>
<dbReference type="AlphaFoldDB" id="A0A8T0SDL5"/>
<evidence type="ECO:0000313" key="3">
    <source>
        <dbReference type="Proteomes" id="UP000823388"/>
    </source>
</evidence>
<proteinExistence type="predicted"/>
<evidence type="ECO:0000313" key="2">
    <source>
        <dbReference type="EMBL" id="KAG2595145.1"/>
    </source>
</evidence>
<dbReference type="EMBL" id="CM029045">
    <property type="protein sequence ID" value="KAG2595145.1"/>
    <property type="molecule type" value="Genomic_DNA"/>
</dbReference>
<keyword evidence="3" id="KW-1185">Reference proteome</keyword>
<name>A0A8T0SDL5_PANVG</name>
<organism evidence="2 3">
    <name type="scientific">Panicum virgatum</name>
    <name type="common">Blackwell switchgrass</name>
    <dbReference type="NCBI Taxonomy" id="38727"/>
    <lineage>
        <taxon>Eukaryota</taxon>
        <taxon>Viridiplantae</taxon>
        <taxon>Streptophyta</taxon>
        <taxon>Embryophyta</taxon>
        <taxon>Tracheophyta</taxon>
        <taxon>Spermatophyta</taxon>
        <taxon>Magnoliopsida</taxon>
        <taxon>Liliopsida</taxon>
        <taxon>Poales</taxon>
        <taxon>Poaceae</taxon>
        <taxon>PACMAD clade</taxon>
        <taxon>Panicoideae</taxon>
        <taxon>Panicodae</taxon>
        <taxon>Paniceae</taxon>
        <taxon>Panicinae</taxon>
        <taxon>Panicum</taxon>
        <taxon>Panicum sect. Hiantes</taxon>
    </lineage>
</organism>
<evidence type="ECO:0000256" key="1">
    <source>
        <dbReference type="SAM" id="MobiDB-lite"/>
    </source>
</evidence>
<protein>
    <submittedName>
        <fullName evidence="2">Uncharacterized protein</fullName>
    </submittedName>
</protein>
<reference evidence="2" key="1">
    <citation type="submission" date="2020-05" db="EMBL/GenBank/DDBJ databases">
        <title>WGS assembly of Panicum virgatum.</title>
        <authorList>
            <person name="Lovell J.T."/>
            <person name="Jenkins J."/>
            <person name="Shu S."/>
            <person name="Juenger T.E."/>
            <person name="Schmutz J."/>
        </authorList>
    </citation>
    <scope>NUCLEOTIDE SEQUENCE</scope>
    <source>
        <strain evidence="2">AP13</strain>
    </source>
</reference>
<dbReference type="Proteomes" id="UP000823388">
    <property type="component" value="Chromosome 5K"/>
</dbReference>
<gene>
    <name evidence="2" type="ORF">PVAP13_5KG148220</name>
</gene>
<feature type="region of interest" description="Disordered" evidence="1">
    <location>
        <begin position="147"/>
        <end position="212"/>
    </location>
</feature>
<feature type="compositionally biased region" description="Low complexity" evidence="1">
    <location>
        <begin position="149"/>
        <end position="160"/>
    </location>
</feature>
<feature type="region of interest" description="Disordered" evidence="1">
    <location>
        <begin position="1"/>
        <end position="32"/>
    </location>
</feature>
<feature type="compositionally biased region" description="Low complexity" evidence="1">
    <location>
        <begin position="388"/>
        <end position="410"/>
    </location>
</feature>